<dbReference type="Gene3D" id="2.60.120.10">
    <property type="entry name" value="Jelly Rolls"/>
    <property type="match status" value="1"/>
</dbReference>
<dbReference type="GO" id="GO:0017172">
    <property type="term" value="F:cysteine dioxygenase activity"/>
    <property type="evidence" value="ECO:0007669"/>
    <property type="project" value="UniProtKB-UniRule"/>
</dbReference>
<dbReference type="PANTHER" id="PTHR12918">
    <property type="entry name" value="CYSTEINE DIOXYGENASE"/>
    <property type="match status" value="1"/>
</dbReference>
<evidence type="ECO:0000256" key="4">
    <source>
        <dbReference type="ARBA" id="ARBA00022964"/>
    </source>
</evidence>
<organism evidence="11 12">
    <name type="scientific">Aphanomyces astaci</name>
    <name type="common">Crayfish plague agent</name>
    <dbReference type="NCBI Taxonomy" id="112090"/>
    <lineage>
        <taxon>Eukaryota</taxon>
        <taxon>Sar</taxon>
        <taxon>Stramenopiles</taxon>
        <taxon>Oomycota</taxon>
        <taxon>Saprolegniomycetes</taxon>
        <taxon>Saprolegniales</taxon>
        <taxon>Verrucalvaceae</taxon>
        <taxon>Aphanomyces</taxon>
    </lineage>
</organism>
<dbReference type="InterPro" id="IPR011051">
    <property type="entry name" value="RmlC_Cupin_sf"/>
</dbReference>
<gene>
    <name evidence="11" type="ORF">AaE_002988</name>
</gene>
<keyword evidence="3 8" id="KW-0479">Metal-binding</keyword>
<dbReference type="PANTHER" id="PTHR12918:SF1">
    <property type="entry name" value="CYSTEINE DIOXYGENASE TYPE 1"/>
    <property type="match status" value="1"/>
</dbReference>
<keyword evidence="5 9" id="KW-0560">Oxidoreductase</keyword>
<dbReference type="GO" id="GO:0019448">
    <property type="term" value="P:L-cysteine catabolic process"/>
    <property type="evidence" value="ECO:0007669"/>
    <property type="project" value="TreeGrafter"/>
</dbReference>
<dbReference type="Pfam" id="PF05995">
    <property type="entry name" value="CDO_I"/>
    <property type="match status" value="1"/>
</dbReference>
<name>A0A6A5AV11_APHAT</name>
<keyword evidence="7" id="KW-0883">Thioether bond</keyword>
<evidence type="ECO:0000256" key="6">
    <source>
        <dbReference type="ARBA" id="ARBA00023004"/>
    </source>
</evidence>
<feature type="cross-link" description="3'-(S-cysteinyl)-tyrosine (Cys-Tyr)" evidence="7">
    <location>
        <begin position="179"/>
        <end position="239"/>
    </location>
</feature>
<proteinExistence type="inferred from homology"/>
<dbReference type="InterPro" id="IPR010300">
    <property type="entry name" value="CDO_1"/>
</dbReference>
<keyword evidence="4 9" id="KW-0223">Dioxygenase</keyword>
<dbReference type="SUPFAM" id="SSF51182">
    <property type="entry name" value="RmlC-like cupins"/>
    <property type="match status" value="1"/>
</dbReference>
<sequence length="272" mass="31276">MIVQDAPRPRDEHHTVKTTKSAQQAKPPPLPRKVLTLQELVEVIDMETQLKEGYFLASSTIKSPENPERDNSRKTPVQSFWTIHCKNEHSDSQGPCASHLRRDPTPRWYHHAGDEGRHPPCPGRLRRQHERPQPFVHFDRTRNYTRNLVATDNVSYSLIVLCWNKGKYSPIHDHPSDGCWIRHIQGIVNEVRYESDGEALVESANILISHGMTYMDDSLGLHKVGNPSEDVDAITLHLYAPPFYQCRLWHDPQDATNATIGHCRYDSEYGDY</sequence>
<feature type="region of interest" description="Disordered" evidence="10">
    <location>
        <begin position="1"/>
        <end position="31"/>
    </location>
</feature>
<dbReference type="VEuPathDB" id="FungiDB:H257_07302"/>
<evidence type="ECO:0000256" key="8">
    <source>
        <dbReference type="PIRSR" id="PIRSR610300-51"/>
    </source>
</evidence>
<feature type="binding site" evidence="8">
    <location>
        <position position="172"/>
    </location>
    <ligand>
        <name>Fe cation</name>
        <dbReference type="ChEBI" id="CHEBI:24875"/>
        <note>catalytic</note>
    </ligand>
</feature>
<comment type="caution">
    <text evidence="11">The sequence shown here is derived from an EMBL/GenBank/DDBJ whole genome shotgun (WGS) entry which is preliminary data.</text>
</comment>
<evidence type="ECO:0000256" key="1">
    <source>
        <dbReference type="ARBA" id="ARBA00006622"/>
    </source>
</evidence>
<evidence type="ECO:0000256" key="5">
    <source>
        <dbReference type="ARBA" id="ARBA00023002"/>
    </source>
</evidence>
<protein>
    <recommendedName>
        <fullName evidence="2 9">Cysteine dioxygenase</fullName>
        <ecNumber evidence="2 9">1.13.11.20</ecNumber>
    </recommendedName>
</protein>
<evidence type="ECO:0000256" key="7">
    <source>
        <dbReference type="PIRSR" id="PIRSR610300-50"/>
    </source>
</evidence>
<comment type="catalytic activity">
    <reaction evidence="9">
        <text>L-cysteine + O2 = 3-sulfino-L-alanine + H(+)</text>
        <dbReference type="Rhea" id="RHEA:20441"/>
        <dbReference type="ChEBI" id="CHEBI:15378"/>
        <dbReference type="ChEBI" id="CHEBI:15379"/>
        <dbReference type="ChEBI" id="CHEBI:35235"/>
        <dbReference type="ChEBI" id="CHEBI:61085"/>
        <dbReference type="EC" id="1.13.11.20"/>
    </reaction>
</comment>
<dbReference type="GO" id="GO:0008198">
    <property type="term" value="F:ferrous iron binding"/>
    <property type="evidence" value="ECO:0007669"/>
    <property type="project" value="TreeGrafter"/>
</dbReference>
<evidence type="ECO:0000313" key="11">
    <source>
        <dbReference type="EMBL" id="KAF0765345.1"/>
    </source>
</evidence>
<comment type="cofactor">
    <cofactor evidence="9">
        <name>Fe cation</name>
        <dbReference type="ChEBI" id="CHEBI:24875"/>
    </cofactor>
    <text evidence="9">Binds 1 Fe cation per subunit.</text>
</comment>
<evidence type="ECO:0000313" key="12">
    <source>
        <dbReference type="Proteomes" id="UP000469452"/>
    </source>
</evidence>
<evidence type="ECO:0000256" key="3">
    <source>
        <dbReference type="ARBA" id="ARBA00022723"/>
    </source>
</evidence>
<dbReference type="Proteomes" id="UP000469452">
    <property type="component" value="Unassembled WGS sequence"/>
</dbReference>
<dbReference type="EMBL" id="VJMI01006887">
    <property type="protein sequence ID" value="KAF0765345.1"/>
    <property type="molecule type" value="Genomic_DNA"/>
</dbReference>
<comment type="similarity">
    <text evidence="1 9">Belongs to the cysteine dioxygenase family.</text>
</comment>
<dbReference type="CDD" id="cd10548">
    <property type="entry name" value="cupin_CDO"/>
    <property type="match status" value="1"/>
</dbReference>
<keyword evidence="6 8" id="KW-0408">Iron</keyword>
<evidence type="ECO:0000256" key="9">
    <source>
        <dbReference type="RuleBase" id="RU366010"/>
    </source>
</evidence>
<dbReference type="AlphaFoldDB" id="A0A6A5AV11"/>
<evidence type="ECO:0000256" key="10">
    <source>
        <dbReference type="SAM" id="MobiDB-lite"/>
    </source>
</evidence>
<feature type="binding site" evidence="8">
    <location>
        <position position="222"/>
    </location>
    <ligand>
        <name>Fe cation</name>
        <dbReference type="ChEBI" id="CHEBI:24875"/>
        <note>catalytic</note>
    </ligand>
</feature>
<dbReference type="InterPro" id="IPR014710">
    <property type="entry name" value="RmlC-like_jellyroll"/>
</dbReference>
<evidence type="ECO:0000256" key="2">
    <source>
        <dbReference type="ARBA" id="ARBA00013133"/>
    </source>
</evidence>
<reference evidence="11 12" key="1">
    <citation type="submission" date="2019-06" db="EMBL/GenBank/DDBJ databases">
        <title>Genomics analysis of Aphanomyces spp. identifies a new class of oomycete effector associated with host adaptation.</title>
        <authorList>
            <person name="Gaulin E."/>
        </authorList>
    </citation>
    <scope>NUCLEOTIDE SEQUENCE [LARGE SCALE GENOMIC DNA]</scope>
    <source>
        <strain evidence="11 12">E</strain>
    </source>
</reference>
<dbReference type="EC" id="1.13.11.20" evidence="2 9"/>
<feature type="binding site" evidence="8">
    <location>
        <position position="174"/>
    </location>
    <ligand>
        <name>Fe cation</name>
        <dbReference type="ChEBI" id="CHEBI:24875"/>
        <note>catalytic</note>
    </ligand>
</feature>
<accession>A0A6A5AV11</accession>